<evidence type="ECO:0000256" key="2">
    <source>
        <dbReference type="SAM" id="Phobius"/>
    </source>
</evidence>
<evidence type="ECO:0000256" key="1">
    <source>
        <dbReference type="SAM" id="MobiDB-lite"/>
    </source>
</evidence>
<keyword evidence="2" id="KW-0472">Membrane</keyword>
<evidence type="ECO:0000313" key="4">
    <source>
        <dbReference type="Proteomes" id="UP000199651"/>
    </source>
</evidence>
<keyword evidence="2" id="KW-0812">Transmembrane</keyword>
<dbReference type="AlphaFoldDB" id="A0A1H0Q3B0"/>
<evidence type="ECO:0000313" key="3">
    <source>
        <dbReference type="EMBL" id="SDP11600.1"/>
    </source>
</evidence>
<dbReference type="EMBL" id="FNJB01000006">
    <property type="protein sequence ID" value="SDP11600.1"/>
    <property type="molecule type" value="Genomic_DNA"/>
</dbReference>
<name>A0A1H0Q3B0_9PSEU</name>
<reference evidence="4" key="1">
    <citation type="submission" date="2016-10" db="EMBL/GenBank/DDBJ databases">
        <authorList>
            <person name="Varghese N."/>
            <person name="Submissions S."/>
        </authorList>
    </citation>
    <scope>NUCLEOTIDE SEQUENCE [LARGE SCALE GENOMIC DNA]</scope>
    <source>
        <strain evidence="4">IBRC-M 10655</strain>
    </source>
</reference>
<organism evidence="3 4">
    <name type="scientific">Actinokineospora alba</name>
    <dbReference type="NCBI Taxonomy" id="504798"/>
    <lineage>
        <taxon>Bacteria</taxon>
        <taxon>Bacillati</taxon>
        <taxon>Actinomycetota</taxon>
        <taxon>Actinomycetes</taxon>
        <taxon>Pseudonocardiales</taxon>
        <taxon>Pseudonocardiaceae</taxon>
        <taxon>Actinokineospora</taxon>
    </lineage>
</organism>
<dbReference type="Proteomes" id="UP000199651">
    <property type="component" value="Unassembled WGS sequence"/>
</dbReference>
<proteinExistence type="predicted"/>
<keyword evidence="4" id="KW-1185">Reference proteome</keyword>
<accession>A0A1H0Q3B0</accession>
<dbReference type="RefSeq" id="WP_133794250.1">
    <property type="nucleotide sequence ID" value="NZ_FNDV01000006.1"/>
</dbReference>
<feature type="transmembrane region" description="Helical" evidence="2">
    <location>
        <begin position="72"/>
        <end position="102"/>
    </location>
</feature>
<sequence length="104" mass="10677">MAVKGPESTSAEHRRAVHLTYVPPPADRTIPSPRSEPTPAHRSAGEKFMLAAERVLGGLAPTLRQALMMSGVAVGGLVIVALTAGIAIAGVVAVVLAGVAYLQR</sequence>
<protein>
    <submittedName>
        <fullName evidence="3">Uncharacterized protein</fullName>
    </submittedName>
</protein>
<gene>
    <name evidence="3" type="ORF">SAMN05192558_106374</name>
</gene>
<dbReference type="OrthoDB" id="10011566at2"/>
<feature type="region of interest" description="Disordered" evidence="1">
    <location>
        <begin position="1"/>
        <end position="43"/>
    </location>
</feature>
<keyword evidence="2" id="KW-1133">Transmembrane helix</keyword>